<organism evidence="2 3">
    <name type="scientific">Rhodofomes roseus</name>
    <dbReference type="NCBI Taxonomy" id="34475"/>
    <lineage>
        <taxon>Eukaryota</taxon>
        <taxon>Fungi</taxon>
        <taxon>Dikarya</taxon>
        <taxon>Basidiomycota</taxon>
        <taxon>Agaricomycotina</taxon>
        <taxon>Agaricomycetes</taxon>
        <taxon>Polyporales</taxon>
        <taxon>Rhodofomes</taxon>
    </lineage>
</organism>
<dbReference type="InterPro" id="IPR032675">
    <property type="entry name" value="LRR_dom_sf"/>
</dbReference>
<sequence>MHTALLIDEILETILEVCSAWTEQEYRSSLCQIARCCRAWSDPALDRLWVRLDGVTPLLRLLHQADIPGQGDIEERALARFRAYSRRVRSIKQTETVRIPSSMRGLVSLPRLTSIRFRNGGCQSADFWGISSNVREVDIHLGYNRRKGCTSDALTRYLEELHDASAGVEILRVRGTTSAQLLGSVAAYTSLRTLVLHVGTSLSMEIFCKIITFAALRTLTVDARHLDAEELLEGVTSLAMETEICPSLRDLTIQAKPALASALLQLIPSRTLETFRFDVQWTADAPQSPLREVFAHLPDSLRVFSLECFDDVDIVDRATLRPLARLAGLQRFDVQVAVTPCLDDQDAKDLASWWPSLEHFAVGAVEDVCGLPRDYGMTPVSYAFFARSCPALQSLALPVHIPQSADELPDAASLARTTPSNASGRPCTASRRAPLRRLDIGSREAIPPSISEFCDYVRALFPSLKSLEAAGHPDVDLVQQATCPQLNPALTTYYNDILSDFGVIIS</sequence>
<evidence type="ECO:0000313" key="3">
    <source>
        <dbReference type="Proteomes" id="UP000814176"/>
    </source>
</evidence>
<name>A0ABQ8K7G4_9APHY</name>
<feature type="region of interest" description="Disordered" evidence="1">
    <location>
        <begin position="410"/>
        <end position="430"/>
    </location>
</feature>
<evidence type="ECO:0000256" key="1">
    <source>
        <dbReference type="SAM" id="MobiDB-lite"/>
    </source>
</evidence>
<reference evidence="2 3" key="1">
    <citation type="journal article" date="2021" name="Environ. Microbiol.">
        <title>Gene family expansions and transcriptome signatures uncover fungal adaptations to wood decay.</title>
        <authorList>
            <person name="Hage H."/>
            <person name="Miyauchi S."/>
            <person name="Viragh M."/>
            <person name="Drula E."/>
            <person name="Min B."/>
            <person name="Chaduli D."/>
            <person name="Navarro D."/>
            <person name="Favel A."/>
            <person name="Norest M."/>
            <person name="Lesage-Meessen L."/>
            <person name="Balint B."/>
            <person name="Merenyi Z."/>
            <person name="de Eugenio L."/>
            <person name="Morin E."/>
            <person name="Martinez A.T."/>
            <person name="Baldrian P."/>
            <person name="Stursova M."/>
            <person name="Martinez M.J."/>
            <person name="Novotny C."/>
            <person name="Magnuson J.K."/>
            <person name="Spatafora J.W."/>
            <person name="Maurice S."/>
            <person name="Pangilinan J."/>
            <person name="Andreopoulos W."/>
            <person name="LaButti K."/>
            <person name="Hundley H."/>
            <person name="Na H."/>
            <person name="Kuo A."/>
            <person name="Barry K."/>
            <person name="Lipzen A."/>
            <person name="Henrissat B."/>
            <person name="Riley R."/>
            <person name="Ahrendt S."/>
            <person name="Nagy L.G."/>
            <person name="Grigoriev I.V."/>
            <person name="Martin F."/>
            <person name="Rosso M.N."/>
        </authorList>
    </citation>
    <scope>NUCLEOTIDE SEQUENCE [LARGE SCALE GENOMIC DNA]</scope>
    <source>
        <strain evidence="2 3">CIRM-BRFM 1785</strain>
    </source>
</reference>
<gene>
    <name evidence="2" type="ORF">C8Q71DRAFT_260158</name>
</gene>
<protein>
    <recommendedName>
        <fullName evidence="4">F-box domain-containing protein</fullName>
    </recommendedName>
</protein>
<evidence type="ECO:0008006" key="4">
    <source>
        <dbReference type="Google" id="ProtNLM"/>
    </source>
</evidence>
<evidence type="ECO:0000313" key="2">
    <source>
        <dbReference type="EMBL" id="KAH9832589.1"/>
    </source>
</evidence>
<dbReference type="RefSeq" id="XP_047775507.1">
    <property type="nucleotide sequence ID" value="XM_047917364.1"/>
</dbReference>
<dbReference type="Gene3D" id="3.80.10.10">
    <property type="entry name" value="Ribonuclease Inhibitor"/>
    <property type="match status" value="1"/>
</dbReference>
<accession>A0ABQ8K7G4</accession>
<proteinExistence type="predicted"/>
<dbReference type="EMBL" id="JADCUA010000021">
    <property type="protein sequence ID" value="KAH9832589.1"/>
    <property type="molecule type" value="Genomic_DNA"/>
</dbReference>
<comment type="caution">
    <text evidence="2">The sequence shown here is derived from an EMBL/GenBank/DDBJ whole genome shotgun (WGS) entry which is preliminary data.</text>
</comment>
<dbReference type="Proteomes" id="UP000814176">
    <property type="component" value="Unassembled WGS sequence"/>
</dbReference>
<keyword evidence="3" id="KW-1185">Reference proteome</keyword>
<dbReference type="GeneID" id="71998096"/>